<dbReference type="InterPro" id="IPR027271">
    <property type="entry name" value="Acetolactate_synth/TF_NikR_C"/>
</dbReference>
<dbReference type="InterPro" id="IPR045865">
    <property type="entry name" value="ACT-like_dom_sf"/>
</dbReference>
<dbReference type="RefSeq" id="WP_262399450.1">
    <property type="nucleotide sequence ID" value="NZ_JACRTB010000007.1"/>
</dbReference>
<evidence type="ECO:0000256" key="1">
    <source>
        <dbReference type="ARBA" id="ARBA00004974"/>
    </source>
</evidence>
<dbReference type="Gene3D" id="3.30.70.1150">
    <property type="entry name" value="ACT-like. Chain A, domain 2"/>
    <property type="match status" value="1"/>
</dbReference>
<dbReference type="InterPro" id="IPR004789">
    <property type="entry name" value="Acetalactate_synth_ssu"/>
</dbReference>
<dbReference type="EC" id="2.2.1.6" evidence="8"/>
<feature type="domain" description="ACT" evidence="9">
    <location>
        <begin position="6"/>
        <end position="83"/>
    </location>
</feature>
<evidence type="ECO:0000313" key="10">
    <source>
        <dbReference type="EMBL" id="MBC8575881.1"/>
    </source>
</evidence>
<dbReference type="InterPro" id="IPR019455">
    <property type="entry name" value="Acetolactate_synth_ssu_C"/>
</dbReference>
<evidence type="ECO:0000256" key="8">
    <source>
        <dbReference type="RuleBase" id="RU368092"/>
    </source>
</evidence>
<dbReference type="NCBIfam" id="NF008864">
    <property type="entry name" value="PRK11895.1"/>
    <property type="match status" value="1"/>
</dbReference>
<comment type="caution">
    <text evidence="10">The sequence shown here is derived from an EMBL/GenBank/DDBJ whole genome shotgun (WGS) entry which is preliminary data.</text>
</comment>
<proteinExistence type="inferred from homology"/>
<evidence type="ECO:0000256" key="7">
    <source>
        <dbReference type="ARBA" id="ARBA00048670"/>
    </source>
</evidence>
<evidence type="ECO:0000256" key="6">
    <source>
        <dbReference type="ARBA" id="ARBA00023304"/>
    </source>
</evidence>
<dbReference type="Pfam" id="PF10369">
    <property type="entry name" value="ALS_ss_C"/>
    <property type="match status" value="1"/>
</dbReference>
<dbReference type="InterPro" id="IPR002912">
    <property type="entry name" value="ACT_dom"/>
</dbReference>
<evidence type="ECO:0000256" key="4">
    <source>
        <dbReference type="ARBA" id="ARBA00011744"/>
    </source>
</evidence>
<dbReference type="PANTHER" id="PTHR30239:SF0">
    <property type="entry name" value="ACETOLACTATE SYNTHASE SMALL SUBUNIT 1, CHLOROPLASTIC"/>
    <property type="match status" value="1"/>
</dbReference>
<dbReference type="Proteomes" id="UP000658131">
    <property type="component" value="Unassembled WGS sequence"/>
</dbReference>
<sequence length="166" mass="18169">MQDKHVITVKVKNNAGVLARVASLFGRRGYNIESLTVSATDDPSISRMTVVVKGDEDILAQIIHQTAKLEESLAVYALDPARSLYRELLLIKLSCGDATRAPLREICDIYGAKIIDLSVSAMVVELTGTPHKIDAFIEILSQYPILEMCRTGATAMERGDHKANAQ</sequence>
<comment type="subunit">
    <text evidence="4 8">Dimer of large and small chains.</text>
</comment>
<reference evidence="10 11" key="1">
    <citation type="submission" date="2020-08" db="EMBL/GenBank/DDBJ databases">
        <title>Genome public.</title>
        <authorList>
            <person name="Liu C."/>
            <person name="Sun Q."/>
        </authorList>
    </citation>
    <scope>NUCLEOTIDE SEQUENCE [LARGE SCALE GENOMIC DNA]</scope>
    <source>
        <strain evidence="10 11">BX1</strain>
    </source>
</reference>
<dbReference type="PROSITE" id="PS51671">
    <property type="entry name" value="ACT"/>
    <property type="match status" value="1"/>
</dbReference>
<dbReference type="CDD" id="cd04878">
    <property type="entry name" value="ACT_AHAS"/>
    <property type="match status" value="1"/>
</dbReference>
<comment type="pathway">
    <text evidence="2 8">Amino-acid biosynthesis; L-valine biosynthesis; L-valine from pyruvate: step 1/4.</text>
</comment>
<comment type="catalytic activity">
    <reaction evidence="7 8">
        <text>2 pyruvate + H(+) = (2S)-2-acetolactate + CO2</text>
        <dbReference type="Rhea" id="RHEA:25249"/>
        <dbReference type="ChEBI" id="CHEBI:15361"/>
        <dbReference type="ChEBI" id="CHEBI:15378"/>
        <dbReference type="ChEBI" id="CHEBI:16526"/>
        <dbReference type="ChEBI" id="CHEBI:58476"/>
        <dbReference type="EC" id="2.2.1.6"/>
    </reaction>
</comment>
<comment type="pathway">
    <text evidence="1 8">Amino-acid biosynthesis; L-isoleucine biosynthesis; L-isoleucine from 2-oxobutanoate: step 1/4.</text>
</comment>
<evidence type="ECO:0000313" key="11">
    <source>
        <dbReference type="Proteomes" id="UP000658131"/>
    </source>
</evidence>
<evidence type="ECO:0000256" key="5">
    <source>
        <dbReference type="ARBA" id="ARBA00022605"/>
    </source>
</evidence>
<evidence type="ECO:0000259" key="9">
    <source>
        <dbReference type="PROSITE" id="PS51671"/>
    </source>
</evidence>
<dbReference type="GO" id="GO:0003984">
    <property type="term" value="F:acetolactate synthase activity"/>
    <property type="evidence" value="ECO:0007669"/>
    <property type="project" value="UniProtKB-EC"/>
</dbReference>
<keyword evidence="5 8" id="KW-0028">Amino-acid biosynthesis</keyword>
<keyword evidence="11" id="KW-1185">Reference proteome</keyword>
<dbReference type="PANTHER" id="PTHR30239">
    <property type="entry name" value="ACETOLACTATE SYNTHASE SMALL SUBUNIT"/>
    <property type="match status" value="1"/>
</dbReference>
<evidence type="ECO:0000256" key="2">
    <source>
        <dbReference type="ARBA" id="ARBA00005025"/>
    </source>
</evidence>
<dbReference type="SUPFAM" id="SSF55021">
    <property type="entry name" value="ACT-like"/>
    <property type="match status" value="2"/>
</dbReference>
<keyword evidence="6 8" id="KW-0100">Branched-chain amino acid biosynthesis</keyword>
<accession>A0ABR7NHJ8</accession>
<name>A0ABR7NHJ8_9FIRM</name>
<protein>
    <recommendedName>
        <fullName evidence="8">Acetolactate synthase small subunit</fullName>
        <shortName evidence="8">AHAS</shortName>
        <shortName evidence="8">ALS</shortName>
        <ecNumber evidence="8">2.2.1.6</ecNumber>
    </recommendedName>
    <alternativeName>
        <fullName evidence="8">Acetohydroxy-acid synthase small subunit</fullName>
    </alternativeName>
</protein>
<comment type="similarity">
    <text evidence="3 8">Belongs to the acetolactate synthase small subunit family.</text>
</comment>
<dbReference type="EMBL" id="JACRTB010000007">
    <property type="protein sequence ID" value="MBC8575881.1"/>
    <property type="molecule type" value="Genomic_DNA"/>
</dbReference>
<dbReference type="InterPro" id="IPR054480">
    <property type="entry name" value="AHAS_small-like_ACT"/>
</dbReference>
<gene>
    <name evidence="10" type="primary">ilvN</name>
    <name evidence="10" type="ORF">H8717_05575</name>
</gene>
<dbReference type="Pfam" id="PF22629">
    <property type="entry name" value="ACT_AHAS_ss"/>
    <property type="match status" value="1"/>
</dbReference>
<comment type="function">
    <text evidence="8">Catalyzes the conversion of 2 pyruvate molecules into acetolactate in the first common step of the biosynthetic pathway of the branched-amino acids such as leucine, isoleucine, and valine.</text>
</comment>
<dbReference type="NCBIfam" id="TIGR00119">
    <property type="entry name" value="acolac_sm"/>
    <property type="match status" value="1"/>
</dbReference>
<keyword evidence="8 10" id="KW-0808">Transferase</keyword>
<dbReference type="InterPro" id="IPR039557">
    <property type="entry name" value="AHAS_ACT"/>
</dbReference>
<evidence type="ECO:0000256" key="3">
    <source>
        <dbReference type="ARBA" id="ARBA00006341"/>
    </source>
</evidence>
<organism evidence="10 11">
    <name type="scientific">Yanshouia hominis</name>
    <dbReference type="NCBI Taxonomy" id="2763673"/>
    <lineage>
        <taxon>Bacteria</taxon>
        <taxon>Bacillati</taxon>
        <taxon>Bacillota</taxon>
        <taxon>Clostridia</taxon>
        <taxon>Eubacteriales</taxon>
        <taxon>Oscillospiraceae</taxon>
        <taxon>Yanshouia</taxon>
    </lineage>
</organism>
<dbReference type="Gene3D" id="3.30.70.260">
    <property type="match status" value="1"/>
</dbReference>